<protein>
    <submittedName>
        <fullName evidence="1">Uncharacterized protein</fullName>
    </submittedName>
</protein>
<reference evidence="1" key="1">
    <citation type="submission" date="2022-08" db="EMBL/GenBank/DDBJ databases">
        <title>Genome Sequence of Pycnoporus sanguineus.</title>
        <authorList>
            <person name="Buettner E."/>
        </authorList>
    </citation>
    <scope>NUCLEOTIDE SEQUENCE</scope>
    <source>
        <strain evidence="1">CG-C14</strain>
    </source>
</reference>
<gene>
    <name evidence="1" type="ORF">NUW54_g6168</name>
</gene>
<evidence type="ECO:0000313" key="1">
    <source>
        <dbReference type="EMBL" id="KAJ3001863.1"/>
    </source>
</evidence>
<proteinExistence type="predicted"/>
<dbReference type="EMBL" id="JANSHE010001611">
    <property type="protein sequence ID" value="KAJ3001863.1"/>
    <property type="molecule type" value="Genomic_DNA"/>
</dbReference>
<comment type="caution">
    <text evidence="1">The sequence shown here is derived from an EMBL/GenBank/DDBJ whole genome shotgun (WGS) entry which is preliminary data.</text>
</comment>
<evidence type="ECO:0000313" key="2">
    <source>
        <dbReference type="Proteomes" id="UP001144978"/>
    </source>
</evidence>
<name>A0ACC1PUP2_9APHY</name>
<dbReference type="Proteomes" id="UP001144978">
    <property type="component" value="Unassembled WGS sequence"/>
</dbReference>
<organism evidence="1 2">
    <name type="scientific">Trametes sanguinea</name>
    <dbReference type="NCBI Taxonomy" id="158606"/>
    <lineage>
        <taxon>Eukaryota</taxon>
        <taxon>Fungi</taxon>
        <taxon>Dikarya</taxon>
        <taxon>Basidiomycota</taxon>
        <taxon>Agaricomycotina</taxon>
        <taxon>Agaricomycetes</taxon>
        <taxon>Polyporales</taxon>
        <taxon>Polyporaceae</taxon>
        <taxon>Trametes</taxon>
    </lineage>
</organism>
<keyword evidence="2" id="KW-1185">Reference proteome</keyword>
<sequence>MDGSHLNEWHTTFPLELHATELSIARKRSTLASWDDNHRSPSASAPADGAICAVLWSAETKAYRVDPGRTADRIYLVYRSTPRSRGSAPQSAPAQLQQLVSALSM</sequence>
<accession>A0ACC1PUP2</accession>